<reference evidence="2 3" key="1">
    <citation type="submission" date="2015-04" db="EMBL/GenBank/DDBJ databases">
        <title>The draft genome sequence of Fusarium langsethiae, a T-2/HT-2 mycotoxin producer.</title>
        <authorList>
            <person name="Lysoe E."/>
            <person name="Divon H.H."/>
            <person name="Terzi V."/>
            <person name="Orru L."/>
            <person name="Lamontanara A."/>
            <person name="Kolseth A.-K."/>
            <person name="Frandsen R.J."/>
            <person name="Nielsen K."/>
            <person name="Thrane U."/>
        </authorList>
    </citation>
    <scope>NUCLEOTIDE SEQUENCE [LARGE SCALE GENOMIC DNA]</scope>
    <source>
        <strain evidence="2 3">Fl201059</strain>
    </source>
</reference>
<accession>A0A0N0DE45</accession>
<sequence length="170" mass="18557">MSNGNSSSDPRVQNNHKVQTKADSDKAGPDQELANGINAMTLESQAPNELTEGISAMTLGPQMQNENTVGVQPSTNMSPGQPNTSLSAQATDNPSARQNQTIDQSLASQTGGFSITKFADMSKIELRYIVRLMQDKPISEVREELWYRGIFLDDLSLEDLIGITAQNLDW</sequence>
<feature type="region of interest" description="Disordered" evidence="1">
    <location>
        <begin position="1"/>
        <end position="99"/>
    </location>
</feature>
<feature type="compositionally biased region" description="Polar residues" evidence="1">
    <location>
        <begin position="61"/>
        <end position="99"/>
    </location>
</feature>
<dbReference type="OrthoDB" id="10416631at2759"/>
<proteinExistence type="predicted"/>
<feature type="compositionally biased region" description="Polar residues" evidence="1">
    <location>
        <begin position="1"/>
        <end position="17"/>
    </location>
</feature>
<organism evidence="2 3">
    <name type="scientific">Fusarium langsethiae</name>
    <dbReference type="NCBI Taxonomy" id="179993"/>
    <lineage>
        <taxon>Eukaryota</taxon>
        <taxon>Fungi</taxon>
        <taxon>Dikarya</taxon>
        <taxon>Ascomycota</taxon>
        <taxon>Pezizomycotina</taxon>
        <taxon>Sordariomycetes</taxon>
        <taxon>Hypocreomycetidae</taxon>
        <taxon>Hypocreales</taxon>
        <taxon>Nectriaceae</taxon>
        <taxon>Fusarium</taxon>
    </lineage>
</organism>
<comment type="caution">
    <text evidence="2">The sequence shown here is derived from an EMBL/GenBank/DDBJ whole genome shotgun (WGS) entry which is preliminary data.</text>
</comment>
<dbReference type="AlphaFoldDB" id="A0A0N0DE45"/>
<evidence type="ECO:0000256" key="1">
    <source>
        <dbReference type="SAM" id="MobiDB-lite"/>
    </source>
</evidence>
<dbReference type="Proteomes" id="UP000037904">
    <property type="component" value="Unassembled WGS sequence"/>
</dbReference>
<evidence type="ECO:0000313" key="2">
    <source>
        <dbReference type="EMBL" id="KPA40617.1"/>
    </source>
</evidence>
<dbReference type="EMBL" id="JXCE01000127">
    <property type="protein sequence ID" value="KPA40617.1"/>
    <property type="molecule type" value="Genomic_DNA"/>
</dbReference>
<keyword evidence="3" id="KW-1185">Reference proteome</keyword>
<protein>
    <submittedName>
        <fullName evidence="2">Uncharacterized protein</fullName>
    </submittedName>
</protein>
<name>A0A0N0DE45_FUSLA</name>
<gene>
    <name evidence="2" type="ORF">FLAG1_06498</name>
</gene>
<feature type="compositionally biased region" description="Basic and acidic residues" evidence="1">
    <location>
        <begin position="20"/>
        <end position="29"/>
    </location>
</feature>
<evidence type="ECO:0000313" key="3">
    <source>
        <dbReference type="Proteomes" id="UP000037904"/>
    </source>
</evidence>